<protein>
    <submittedName>
        <fullName evidence="1">Uncharacterized protein</fullName>
    </submittedName>
</protein>
<dbReference type="InterPro" id="IPR036922">
    <property type="entry name" value="Rieske_2Fe-2S_sf"/>
</dbReference>
<proteinExistence type="predicted"/>
<dbReference type="Proteomes" id="UP000325558">
    <property type="component" value="Unassembled WGS sequence"/>
</dbReference>
<dbReference type="AlphaFoldDB" id="A0A5N6YK30"/>
<evidence type="ECO:0000313" key="1">
    <source>
        <dbReference type="EMBL" id="KAE8345538.1"/>
    </source>
</evidence>
<name>A0A5N6YK30_9EURO</name>
<dbReference type="OrthoDB" id="10552788at2759"/>
<reference evidence="1" key="1">
    <citation type="submission" date="2019-04" db="EMBL/GenBank/DDBJ databases">
        <title>Friends and foes A comparative genomics study of 23 Aspergillus species from section Flavi.</title>
        <authorList>
            <consortium name="DOE Joint Genome Institute"/>
            <person name="Kjaerbolling I."/>
            <person name="Vesth T."/>
            <person name="Frisvad J.C."/>
            <person name="Nybo J.L."/>
            <person name="Theobald S."/>
            <person name="Kildgaard S."/>
            <person name="Isbrandt T."/>
            <person name="Kuo A."/>
            <person name="Sato A."/>
            <person name="Lyhne E.K."/>
            <person name="Kogle M.E."/>
            <person name="Wiebenga A."/>
            <person name="Kun R.S."/>
            <person name="Lubbers R.J."/>
            <person name="Makela M.R."/>
            <person name="Barry K."/>
            <person name="Chovatia M."/>
            <person name="Clum A."/>
            <person name="Daum C."/>
            <person name="Haridas S."/>
            <person name="He G."/>
            <person name="LaButti K."/>
            <person name="Lipzen A."/>
            <person name="Mondo S."/>
            <person name="Riley R."/>
            <person name="Salamov A."/>
            <person name="Simmons B.A."/>
            <person name="Magnuson J.K."/>
            <person name="Henrissat B."/>
            <person name="Mortensen U.H."/>
            <person name="Larsen T.O."/>
            <person name="Devries R.P."/>
            <person name="Grigoriev I.V."/>
            <person name="Machida M."/>
            <person name="Baker S.E."/>
            <person name="Andersen M.R."/>
        </authorList>
    </citation>
    <scope>NUCLEOTIDE SEQUENCE</scope>
    <source>
        <strain evidence="1">CBS 117612</strain>
    </source>
</reference>
<organism evidence="1">
    <name type="scientific">Aspergillus arachidicola</name>
    <dbReference type="NCBI Taxonomy" id="656916"/>
    <lineage>
        <taxon>Eukaryota</taxon>
        <taxon>Fungi</taxon>
        <taxon>Dikarya</taxon>
        <taxon>Ascomycota</taxon>
        <taxon>Pezizomycotina</taxon>
        <taxon>Eurotiomycetes</taxon>
        <taxon>Eurotiomycetidae</taxon>
        <taxon>Eurotiales</taxon>
        <taxon>Aspergillaceae</taxon>
        <taxon>Aspergillus</taxon>
        <taxon>Aspergillus subgen. Circumdati</taxon>
    </lineage>
</organism>
<dbReference type="EMBL" id="ML737119">
    <property type="protein sequence ID" value="KAE8345538.1"/>
    <property type="molecule type" value="Genomic_DNA"/>
</dbReference>
<gene>
    <name evidence="1" type="ORF">BDV24DRAFT_159401</name>
</gene>
<accession>A0A5N6YK30</accession>
<dbReference type="SUPFAM" id="SSF50022">
    <property type="entry name" value="ISP domain"/>
    <property type="match status" value="1"/>
</dbReference>
<dbReference type="GO" id="GO:0051537">
    <property type="term" value="F:2 iron, 2 sulfur cluster binding"/>
    <property type="evidence" value="ECO:0007669"/>
    <property type="project" value="InterPro"/>
</dbReference>
<sequence>MTSRKLNHFDFGKGARDTGVSAMAPVRALPVSWYTSEDMYELERWDILSRRWLFLIHSSRLKQTVQSQRYYHSLPEALPSTRVLKRHSLFETEQVHYLRER</sequence>